<dbReference type="GO" id="GO:0005829">
    <property type="term" value="C:cytosol"/>
    <property type="evidence" value="ECO:0007669"/>
    <property type="project" value="TreeGrafter"/>
</dbReference>
<evidence type="ECO:0000256" key="5">
    <source>
        <dbReference type="ARBA" id="ARBA00023016"/>
    </source>
</evidence>
<dbReference type="EMBL" id="FAXN01000053">
    <property type="protein sequence ID" value="CUV65919.1"/>
    <property type="molecule type" value="Genomic_DNA"/>
</dbReference>
<dbReference type="CDD" id="cd00446">
    <property type="entry name" value="GrpE"/>
    <property type="match status" value="1"/>
</dbReference>
<reference evidence="13" key="1">
    <citation type="submission" date="2015-11" db="EMBL/GenBank/DDBJ databases">
        <authorList>
            <person name="Zhang Y."/>
            <person name="Guo Z."/>
        </authorList>
    </citation>
    <scope>NUCLEOTIDE SEQUENCE</scope>
    <source>
        <strain evidence="13">BN30871</strain>
    </source>
</reference>
<dbReference type="Gene3D" id="3.90.20.20">
    <property type="match status" value="1"/>
</dbReference>
<proteinExistence type="inferred from homology"/>
<comment type="subcellular location">
    <subcellularLocation>
        <location evidence="1 10">Cytoplasm</location>
    </subcellularLocation>
</comment>
<keyword evidence="6 10" id="KW-0143">Chaperone</keyword>
<dbReference type="InterPro" id="IPR009012">
    <property type="entry name" value="GrpE_head"/>
</dbReference>
<dbReference type="PANTHER" id="PTHR21237">
    <property type="entry name" value="GRPE PROTEIN"/>
    <property type="match status" value="1"/>
</dbReference>
<comment type="subunit">
    <text evidence="3 10">Homodimer.</text>
</comment>
<evidence type="ECO:0000256" key="7">
    <source>
        <dbReference type="ARBA" id="ARBA00053401"/>
    </source>
</evidence>
<evidence type="ECO:0000256" key="12">
    <source>
        <dbReference type="SAM" id="MobiDB-lite"/>
    </source>
</evidence>
<evidence type="ECO:0000256" key="9">
    <source>
        <dbReference type="ARBA" id="ARBA00076414"/>
    </source>
</evidence>
<keyword evidence="4 10" id="KW-0963">Cytoplasm</keyword>
<dbReference type="GO" id="GO:0006457">
    <property type="term" value="P:protein folding"/>
    <property type="evidence" value="ECO:0007669"/>
    <property type="project" value="InterPro"/>
</dbReference>
<feature type="region of interest" description="Disordered" evidence="12">
    <location>
        <begin position="1"/>
        <end position="26"/>
    </location>
</feature>
<dbReference type="NCBIfam" id="NF010747">
    <property type="entry name" value="PRK14149.1"/>
    <property type="match status" value="1"/>
</dbReference>
<dbReference type="SUPFAM" id="SSF51064">
    <property type="entry name" value="Head domain of nucleotide exchange factor GrpE"/>
    <property type="match status" value="1"/>
</dbReference>
<dbReference type="GO" id="GO:0000774">
    <property type="term" value="F:adenyl-nucleotide exchange factor activity"/>
    <property type="evidence" value="ECO:0007669"/>
    <property type="project" value="InterPro"/>
</dbReference>
<dbReference type="HAMAP" id="MF_01151">
    <property type="entry name" value="GrpE"/>
    <property type="match status" value="1"/>
</dbReference>
<comment type="similarity">
    <text evidence="2 10 11">Belongs to the GrpE family.</text>
</comment>
<sequence>MSQEEKETSEQINEAVECNESEKNNEIDELSKLQNEVQEYKDKYLRAYADFENTKKRLEKDKISAVAYANSSFAKDLLSVMDSFDGAMASIDIINADENSEVLEKIKEGISKTHEQLKKVLEKHGISEIECEGCFNPDVHQAIMQVEHEEKQSGEIVQILQKGYSMKDQVLRPAMVSTVK</sequence>
<dbReference type="InterPro" id="IPR000740">
    <property type="entry name" value="GrpE"/>
</dbReference>
<dbReference type="GO" id="GO:0051087">
    <property type="term" value="F:protein-folding chaperone binding"/>
    <property type="evidence" value="ECO:0007669"/>
    <property type="project" value="InterPro"/>
</dbReference>
<dbReference type="SUPFAM" id="SSF58014">
    <property type="entry name" value="Coiled-coil domain of nucleotide exchange factor GrpE"/>
    <property type="match status" value="1"/>
</dbReference>
<evidence type="ECO:0000256" key="11">
    <source>
        <dbReference type="RuleBase" id="RU004478"/>
    </source>
</evidence>
<organism evidence="13">
    <name type="scientific">Sulfurovum sp. enrichment culture clone C5</name>
    <dbReference type="NCBI Taxonomy" id="497650"/>
    <lineage>
        <taxon>Bacteria</taxon>
        <taxon>Pseudomonadati</taxon>
        <taxon>Campylobacterota</taxon>
        <taxon>Epsilonproteobacteria</taxon>
        <taxon>Campylobacterales</taxon>
        <taxon>Sulfurovaceae</taxon>
        <taxon>Sulfurovum</taxon>
        <taxon>environmental samples</taxon>
    </lineage>
</organism>
<dbReference type="PRINTS" id="PR00773">
    <property type="entry name" value="GRPEPROTEIN"/>
</dbReference>
<dbReference type="InterPro" id="IPR013805">
    <property type="entry name" value="GrpE_CC"/>
</dbReference>
<protein>
    <recommendedName>
        <fullName evidence="8 10">Protein GrpE</fullName>
    </recommendedName>
    <alternativeName>
        <fullName evidence="9 10">HSP-70 cofactor</fullName>
    </alternativeName>
</protein>
<evidence type="ECO:0000256" key="1">
    <source>
        <dbReference type="ARBA" id="ARBA00004496"/>
    </source>
</evidence>
<dbReference type="NCBIfam" id="NF010738">
    <property type="entry name" value="PRK14140.1"/>
    <property type="match status" value="1"/>
</dbReference>
<dbReference type="PANTHER" id="PTHR21237:SF23">
    <property type="entry name" value="GRPE PROTEIN HOMOLOG, MITOCHONDRIAL"/>
    <property type="match status" value="1"/>
</dbReference>
<dbReference type="FunFam" id="2.30.22.10:FF:000001">
    <property type="entry name" value="Protein GrpE"/>
    <property type="match status" value="1"/>
</dbReference>
<dbReference type="GO" id="GO:0042803">
    <property type="term" value="F:protein homodimerization activity"/>
    <property type="evidence" value="ECO:0007669"/>
    <property type="project" value="InterPro"/>
</dbReference>
<evidence type="ECO:0000256" key="6">
    <source>
        <dbReference type="ARBA" id="ARBA00023186"/>
    </source>
</evidence>
<dbReference type="AlphaFoldDB" id="A0A0S4XNR5"/>
<keyword evidence="5 10" id="KW-0346">Stress response</keyword>
<evidence type="ECO:0000256" key="8">
    <source>
        <dbReference type="ARBA" id="ARBA00072274"/>
    </source>
</evidence>
<evidence type="ECO:0000256" key="4">
    <source>
        <dbReference type="ARBA" id="ARBA00022490"/>
    </source>
</evidence>
<comment type="function">
    <text evidence="7 10">Participates actively in the response to hyperosmotic and heat shock by preventing the aggregation of stress-denatured proteins, in association with DnaK and GrpE. It is the nucleotide exchange factor for DnaK and may function as a thermosensor. Unfolded proteins bind initially to DnaJ; upon interaction with the DnaJ-bound protein, DnaK hydrolyzes its bound ATP, resulting in the formation of a stable complex. GrpE releases ADP from DnaK; ATP binding to DnaK triggers the release of the substrate protein, thus completing the reaction cycle. Several rounds of ATP-dependent interactions between DnaJ, DnaK and GrpE are required for fully efficient folding.</text>
</comment>
<gene>
    <name evidence="10 13" type="primary">grpE</name>
    <name evidence="13" type="ORF">BN3087_510010</name>
</gene>
<evidence type="ECO:0000313" key="13">
    <source>
        <dbReference type="EMBL" id="CUV65919.1"/>
    </source>
</evidence>
<dbReference type="Gene3D" id="2.30.22.10">
    <property type="entry name" value="Head domain of nucleotide exchange factor GrpE"/>
    <property type="match status" value="1"/>
</dbReference>
<accession>A0A0S4XNR5</accession>
<name>A0A0S4XNR5_9BACT</name>
<evidence type="ECO:0000256" key="10">
    <source>
        <dbReference type="HAMAP-Rule" id="MF_01151"/>
    </source>
</evidence>
<evidence type="ECO:0000256" key="2">
    <source>
        <dbReference type="ARBA" id="ARBA00009054"/>
    </source>
</evidence>
<dbReference type="Pfam" id="PF01025">
    <property type="entry name" value="GrpE"/>
    <property type="match status" value="1"/>
</dbReference>
<dbReference type="GO" id="GO:0051082">
    <property type="term" value="F:unfolded protein binding"/>
    <property type="evidence" value="ECO:0007669"/>
    <property type="project" value="TreeGrafter"/>
</dbReference>
<evidence type="ECO:0000256" key="3">
    <source>
        <dbReference type="ARBA" id="ARBA00011738"/>
    </source>
</evidence>